<feature type="compositionally biased region" description="Low complexity" evidence="3">
    <location>
        <begin position="2418"/>
        <end position="2434"/>
    </location>
</feature>
<dbReference type="InterPro" id="IPR036034">
    <property type="entry name" value="PDZ_sf"/>
</dbReference>
<dbReference type="InterPro" id="IPR001478">
    <property type="entry name" value="PDZ"/>
</dbReference>
<dbReference type="SMART" id="SM00228">
    <property type="entry name" value="PDZ"/>
    <property type="match status" value="1"/>
</dbReference>
<dbReference type="GO" id="GO:0005634">
    <property type="term" value="C:nucleus"/>
    <property type="evidence" value="ECO:0007669"/>
    <property type="project" value="UniProtKB-SubCell"/>
</dbReference>
<accession>A0A6J0JAZ8</accession>
<feature type="region of interest" description="Disordered" evidence="3">
    <location>
        <begin position="762"/>
        <end position="792"/>
    </location>
</feature>
<feature type="domain" description="PDZ" evidence="4">
    <location>
        <begin position="9"/>
        <end position="75"/>
    </location>
</feature>
<feature type="compositionally biased region" description="Basic and acidic residues" evidence="3">
    <location>
        <begin position="1648"/>
        <end position="1661"/>
    </location>
</feature>
<dbReference type="PANTHER" id="PTHR23348">
    <property type="entry name" value="PERIAXIN/AHNAK"/>
    <property type="match status" value="1"/>
</dbReference>
<evidence type="ECO:0000256" key="3">
    <source>
        <dbReference type="SAM" id="MobiDB-lite"/>
    </source>
</evidence>
<name>A0A6J0JAZ8_9PASS</name>
<protein>
    <submittedName>
        <fullName evidence="6">Neuroblast differentiation-associated protein AHNAK isoform X9</fullName>
    </submittedName>
</protein>
<evidence type="ECO:0000256" key="2">
    <source>
        <dbReference type="ARBA" id="ARBA00023242"/>
    </source>
</evidence>
<reference evidence="6" key="1">
    <citation type="submission" date="2025-08" db="UniProtKB">
        <authorList>
            <consortium name="RefSeq"/>
        </authorList>
    </citation>
    <scope>IDENTIFICATION</scope>
</reference>
<keyword evidence="5" id="KW-1185">Reference proteome</keyword>
<comment type="subcellular location">
    <subcellularLocation>
        <location evidence="1">Nucleus</location>
    </subcellularLocation>
</comment>
<dbReference type="FunFam" id="2.30.42.10:FF:000106">
    <property type="entry name" value="Neuroblast differentiation-associated protein AHNAK"/>
    <property type="match status" value="1"/>
</dbReference>
<keyword evidence="2" id="KW-0539">Nucleus</keyword>
<dbReference type="CDD" id="cd00136">
    <property type="entry name" value="PDZ_canonical"/>
    <property type="match status" value="1"/>
</dbReference>
<dbReference type="Proteomes" id="UP000504624">
    <property type="component" value="Unplaced"/>
</dbReference>
<dbReference type="Gene3D" id="2.30.42.10">
    <property type="match status" value="1"/>
</dbReference>
<feature type="region of interest" description="Disordered" evidence="3">
    <location>
        <begin position="1643"/>
        <end position="1665"/>
    </location>
</feature>
<evidence type="ECO:0000313" key="5">
    <source>
        <dbReference type="Proteomes" id="UP000504624"/>
    </source>
</evidence>
<dbReference type="GO" id="GO:0043484">
    <property type="term" value="P:regulation of RNA splicing"/>
    <property type="evidence" value="ECO:0007669"/>
    <property type="project" value="TreeGrafter"/>
</dbReference>
<evidence type="ECO:0000313" key="6">
    <source>
        <dbReference type="RefSeq" id="XP_017695481.1"/>
    </source>
</evidence>
<dbReference type="OrthoDB" id="8058206at2759"/>
<sequence length="2450" mass="255809">MEKEEETREILLPNWQGSGSHGITIDQTDDGVFVKRVQQNSPAARMGVVKEGDQIVSATVYFDNLQSGEVAQLLQTMGHHTVGLRLQRRGDRSPLPGQPWAHDVFAAGSPEVVLSGDDEEYRRIYTTKIKPRLKSEEGADAEGGGTQSRTITVTRKVTAYTVDVSRHGGAGDLSAAGTDLDIRVPSPGLALGADGEPGKIQLPTGELRTQPESQIPGGETGKVVLPEMPTGWKGSGAFPGSPRVETNGQMGELEVGFHIKGPRVDGKGQAPCLQGEVDGSPPPVDVGKIKIPALKIPKFGFQAGGGEAPVPPAGADTNITCSPVQVTGPGLSPPSATAGKVPSPQLGIPDVGIDGPGVELSTTPDADGTKGKVKIPHMTCPKFTALDSRGDGPALEIGVPKGEVAVEGGWKGPAFKKVETPQISLSDVNLSLKGPQAKGDLGGVTVPKVGGDLPGLGPKGLQVDVKAPEVEFGGRVKGPNVDVGAKGLKGEVDVSIPAVGGEFKGPQLELKGPAGKTPELHVQTPQISMPDVDLNLKGPGVKGNLDVSKLEGELKAPGLDIKGPRVDVGSPELDVQSPEGKLKFPKLKMPKFGVKGETPNVEVTLPKGEVDISGPKAEGPEVDVTLPTGNLDVSGPKVDIEGPEGKIKGPKFKMPEMNIKAPKISMPDIDLNLKGPKVKGDVDVSLPQVDLKGPKVDVEVPDLDVEGPKGKIKGPKFKMPEMNIKAPNLSMPDLDLSLKGPKLKGGVDVDLSAPKLEGDVNVPDIDIKGPKVDIEGPEVDIEGPEGKIKGPKFKMPEMHIKAPKISMPDVDFNLKGPKIKGDVDVSLPKLEGDLKGPELDIKGPKVDIDAPDVDIHGPEGKFKMPKFKMPKFGMPGVKAEGPEVDVTLPTGNLDVSGPKVDIEGPEVDVELPEGKVKGPKFKMPEMHFKTPKISMPDIDLNLKGPKVKGDVDVSLPKLEGDLKAPDIDLKGPKVDVDLPDVELEGPEGKLKGPKFKMPEMHFKTPKISMPDFDLNLKGPKVKGDVDVSLPKVEGDLKAPNVDVKGPELDVSVPDVQIEGPEGKIKGPKFKMPEMNIKAPKISMPDFDLNLKGPKVKGDVDVSLPKLEGDLKAPDINIKGPKVDVDLPDVELEGPEGKIKGPKFKMPEMHIKAPKISMPDIDLNLKGPKLKGDVDVSLPKLEGDLKGPDIDIKGPKVDVNLPDVELEGPEGKIKGPKFKMPEMNIKAPKFSMPDVDFNLKGPKIKGDVDVSVPKLEGDLKGPELDIKGPKVDIEAPDVDIHGPEGKFKMPKFKMPKFGFSGPKVEGPEVDVNLPTGNLDVSGPKVDIEGPEVDVELPEGKVKGPKFKMPEMHIKAPKISMPDVDFNIKGPHMKGDIDVSAPRLEGDLQAPQIDVKGPKIDVEAPDVTLEGPEGKLKGPKFKMPEMNIKAPKFSMPDIDLNLKGPKVKGDMGVAAPALEGNLQCPDLDIKGPKLDIQAPEVTVEGPRIKMPEMHVKTPQISMPDIDLNLKGLKGKVDAEFHDPKLEGGLKGPEVDIKGPKVDIEGPAVDVDGLDGKVKLPKMKMPKFGFKGEGPDVDVNLPKAEVELSGPKVDLDVPEVSLEGPEGKVKGPKLKMPEMHVNVPKISMPEIDLSLKGHKTKGGFDLSAPKVEGHLKGPEVDLKGPEFGVKGPEVDVECPDLSVEGPEANVKLPKFKKSKFGFGMKSPKAEVDLPEAELSLESPDVNLSGKGKKSKFKMPKIHMSGPKVKGKKGAFDVNAAGAELDADLNVAGPDVTVKGDAAVKSPKGKKPMFGKISFPDVEFDLKSHRFRGEASAGVPKIEGELKAPDLEVSVPAVKGDVKGPSLSVDLEAPDVNLKSPKLKLPGGQVGVGDGKVGGDLKGPGVEVAVPSLPDFSLKGPKVKGEVGVSGAELEGPEGKLGWPKGGKAGLGLEMPDVNLDVSVPGVGGNGSLPSADVKLRGPQISGPEFEGNLKGPKLKGELDVSGSVEGPNVTLGTPSVDLGGLGGKMKLPKVPDLSTKGGVSCSVPKVEVGSQSPGANLAVSAPDLDVNLKGPKLKGDFGVKSPKTSADADADFEILGGTIKLPSLKLPQFGISGPGVEGGDAGVALEGPQVKGGLKGSALGLEGADVELKGPKFQVSSPGVSVPDVDLRLKGPNVDVSGDIKGAKVGVEAPRMELTKAGTGVHLDAPALEVSGSGLNVNMKGPKVKGGAEVGGGTFQLCGPKVGAAGPEGGQVKVSFPKLRMPKFVFSDPEAKGREVGVDVEFPGADVAVAAEPEPDDADGRLKKPKLKMPKFNFSKQKGRGGGGAPGSPEASGSVSGSRGDLKSSKASLGSAEGDAEAEAPSAKGKFSLFRSKKPRARSSSFSDDASAARGPEADPKAPKVKFGTFGGIGSKSKGCYEVTASDEEPGRAQVGVGATLGPPKSRLSSSSSSSEGGPRGPGVELTVAKRKE</sequence>
<organism evidence="5 6">
    <name type="scientific">Lepidothrix coronata</name>
    <name type="common">blue-crowned manakin</name>
    <dbReference type="NCBI Taxonomy" id="321398"/>
    <lineage>
        <taxon>Eukaryota</taxon>
        <taxon>Metazoa</taxon>
        <taxon>Chordata</taxon>
        <taxon>Craniata</taxon>
        <taxon>Vertebrata</taxon>
        <taxon>Euteleostomi</taxon>
        <taxon>Archelosauria</taxon>
        <taxon>Archosauria</taxon>
        <taxon>Dinosauria</taxon>
        <taxon>Saurischia</taxon>
        <taxon>Theropoda</taxon>
        <taxon>Coelurosauria</taxon>
        <taxon>Aves</taxon>
        <taxon>Neognathae</taxon>
        <taxon>Neoaves</taxon>
        <taxon>Telluraves</taxon>
        <taxon>Australaves</taxon>
        <taxon>Passeriformes</taxon>
        <taxon>Pipridae</taxon>
        <taxon>Lepidothrix</taxon>
    </lineage>
</organism>
<dbReference type="SUPFAM" id="SSF50156">
    <property type="entry name" value="PDZ domain-like"/>
    <property type="match status" value="1"/>
</dbReference>
<dbReference type="GO" id="GO:0043034">
    <property type="term" value="C:costamere"/>
    <property type="evidence" value="ECO:0007669"/>
    <property type="project" value="TreeGrafter"/>
</dbReference>
<feature type="compositionally biased region" description="Basic and acidic residues" evidence="3">
    <location>
        <begin position="765"/>
        <end position="774"/>
    </location>
</feature>
<feature type="region of interest" description="Disordered" evidence="3">
    <location>
        <begin position="1721"/>
        <end position="1746"/>
    </location>
</feature>
<evidence type="ECO:0000256" key="1">
    <source>
        <dbReference type="ARBA" id="ARBA00004123"/>
    </source>
</evidence>
<proteinExistence type="predicted"/>
<dbReference type="CTD" id="79026"/>
<dbReference type="PROSITE" id="PS50106">
    <property type="entry name" value="PDZ"/>
    <property type="match status" value="1"/>
</dbReference>
<dbReference type="PANTHER" id="PTHR23348:SF41">
    <property type="entry name" value="NEUROBLAST DIFFERENTIATION-ASSOCIATED PROTEIN AHNAK"/>
    <property type="match status" value="1"/>
</dbReference>
<feature type="region of interest" description="Disordered" evidence="3">
    <location>
        <begin position="2269"/>
        <end position="2450"/>
    </location>
</feature>
<feature type="compositionally biased region" description="Basic and acidic residues" evidence="3">
    <location>
        <begin position="638"/>
        <end position="647"/>
    </location>
</feature>
<dbReference type="InterPro" id="IPR052082">
    <property type="entry name" value="Myelin_sheath_structural"/>
</dbReference>
<feature type="compositionally biased region" description="Low complexity" evidence="3">
    <location>
        <begin position="2308"/>
        <end position="2320"/>
    </location>
</feature>
<feature type="compositionally biased region" description="Basic residues" evidence="3">
    <location>
        <begin position="1727"/>
        <end position="1737"/>
    </location>
</feature>
<evidence type="ECO:0000259" key="4">
    <source>
        <dbReference type="PROSITE" id="PS50106"/>
    </source>
</evidence>
<dbReference type="Pfam" id="PF00595">
    <property type="entry name" value="PDZ"/>
    <property type="match status" value="1"/>
</dbReference>
<dbReference type="RefSeq" id="XP_017695481.1">
    <property type="nucleotide sequence ID" value="XM_017839992.1"/>
</dbReference>
<feature type="region of interest" description="Disordered" evidence="3">
    <location>
        <begin position="607"/>
        <end position="652"/>
    </location>
</feature>
<feature type="compositionally biased region" description="Low complexity" evidence="3">
    <location>
        <begin position="2359"/>
        <end position="2371"/>
    </location>
</feature>
<gene>
    <name evidence="6" type="primary">AHNAK</name>
</gene>
<dbReference type="GeneID" id="108510315"/>